<organism evidence="2 3">
    <name type="scientific">Phytophthora nicotianae CJ01A1</name>
    <dbReference type="NCBI Taxonomy" id="1317063"/>
    <lineage>
        <taxon>Eukaryota</taxon>
        <taxon>Sar</taxon>
        <taxon>Stramenopiles</taxon>
        <taxon>Oomycota</taxon>
        <taxon>Peronosporomycetes</taxon>
        <taxon>Peronosporales</taxon>
        <taxon>Peronosporaceae</taxon>
        <taxon>Phytophthora</taxon>
    </lineage>
</organism>
<protein>
    <submittedName>
        <fullName evidence="2">Uncharacterized protein</fullName>
    </submittedName>
</protein>
<dbReference type="EMBL" id="ANIX01004265">
    <property type="protein sequence ID" value="ETP01355.1"/>
    <property type="molecule type" value="Genomic_DNA"/>
</dbReference>
<gene>
    <name evidence="2" type="ORF">F441_21381</name>
</gene>
<reference evidence="2 3" key="1">
    <citation type="submission" date="2013-11" db="EMBL/GenBank/DDBJ databases">
        <title>The Genome Sequence of Phytophthora parasitica CJ01A1.</title>
        <authorList>
            <consortium name="The Broad Institute Genomics Platform"/>
            <person name="Russ C."/>
            <person name="Tyler B."/>
            <person name="Panabieres F."/>
            <person name="Shan W."/>
            <person name="Tripathy S."/>
            <person name="Grunwald N."/>
            <person name="Machado M."/>
            <person name="Johnson C.S."/>
            <person name="Walker B."/>
            <person name="Young S.K."/>
            <person name="Zeng Q."/>
            <person name="Gargeya S."/>
            <person name="Fitzgerald M."/>
            <person name="Haas B."/>
            <person name="Abouelleil A."/>
            <person name="Allen A.W."/>
            <person name="Alvarado L."/>
            <person name="Arachchi H.M."/>
            <person name="Berlin A.M."/>
            <person name="Chapman S.B."/>
            <person name="Gainer-Dewar J."/>
            <person name="Goldberg J."/>
            <person name="Griggs A."/>
            <person name="Gujja S."/>
            <person name="Hansen M."/>
            <person name="Howarth C."/>
            <person name="Imamovic A."/>
            <person name="Ireland A."/>
            <person name="Larimer J."/>
            <person name="McCowan C."/>
            <person name="Murphy C."/>
            <person name="Pearson M."/>
            <person name="Poon T.W."/>
            <person name="Priest M."/>
            <person name="Roberts A."/>
            <person name="Saif S."/>
            <person name="Shea T."/>
            <person name="Sisk P."/>
            <person name="Sykes S."/>
            <person name="Wortman J."/>
            <person name="Nusbaum C."/>
            <person name="Birren B."/>
        </authorList>
    </citation>
    <scope>NUCLEOTIDE SEQUENCE [LARGE SCALE GENOMIC DNA]</scope>
    <source>
        <strain evidence="2 3">CJ01A1</strain>
    </source>
</reference>
<evidence type="ECO:0000256" key="1">
    <source>
        <dbReference type="SAM" id="MobiDB-lite"/>
    </source>
</evidence>
<proteinExistence type="predicted"/>
<evidence type="ECO:0000313" key="3">
    <source>
        <dbReference type="Proteomes" id="UP000018958"/>
    </source>
</evidence>
<name>W2VSV1_PHYNI</name>
<feature type="compositionally biased region" description="Polar residues" evidence="1">
    <location>
        <begin position="285"/>
        <end position="296"/>
    </location>
</feature>
<sequence>MPTPVTHVLLMLEDISGSSPGSTPMYGAVIEVNGPQATVGLLQAPPSHTSVQVRASLLSTRRVDPAEFTNGAPGAWLRKPVVGISNGTYAYGQVVSYGEGMASIRTSSNLVESTIADLVEVAPVLCFLMVNFQPSTDTLDVATLLQHHELILDRLLARNGQRATRVIPRILHGIVPARQQPEATTASRWINSTSGKESLVSVRHAVDYVYYIDGGSRIPSSQQNNIGTRLDNDPTQAPLPMTRDDVDDSAENDDLDAILQAIQSSNSSRPAAPGPRSIAIDDSVPNAQQETINQETRPSDLLDLSSTPERPAKHAFNPSRPQQAINRLLVSPDHAGKSPYALAEAMISSQATKFKPHPALSQGSRRAWYANASVNLNNFAASVSLPTASKPQSLDDVSNALRVLHVFAEEFFDHGTCRLFSCAREFIEELRSFCHWSAQDIATLTFWFDSVMEEYRSASE</sequence>
<feature type="region of interest" description="Disordered" evidence="1">
    <location>
        <begin position="220"/>
        <end position="249"/>
    </location>
</feature>
<feature type="region of interest" description="Disordered" evidence="1">
    <location>
        <begin position="263"/>
        <end position="318"/>
    </location>
</feature>
<dbReference type="AlphaFoldDB" id="W2VSV1"/>
<evidence type="ECO:0000313" key="2">
    <source>
        <dbReference type="EMBL" id="ETP01355.1"/>
    </source>
</evidence>
<comment type="caution">
    <text evidence="2">The sequence shown here is derived from an EMBL/GenBank/DDBJ whole genome shotgun (WGS) entry which is preliminary data.</text>
</comment>
<accession>W2VSV1</accession>
<dbReference type="Proteomes" id="UP000018958">
    <property type="component" value="Unassembled WGS sequence"/>
</dbReference>